<keyword evidence="4" id="KW-1185">Reference proteome</keyword>
<name>A0A1H4Q745_9MICC</name>
<dbReference type="InterPro" id="IPR011067">
    <property type="entry name" value="Plasmid_toxin/cell-grow_inhib"/>
</dbReference>
<dbReference type="GO" id="GO:0003677">
    <property type="term" value="F:DNA binding"/>
    <property type="evidence" value="ECO:0007669"/>
    <property type="project" value="InterPro"/>
</dbReference>
<comment type="similarity">
    <text evidence="1">Belongs to the PemK/MazF family.</text>
</comment>
<gene>
    <name evidence="3" type="ORF">SAMN04489745_2202</name>
</gene>
<dbReference type="STRING" id="156980.SAMN04489745_2202"/>
<dbReference type="EMBL" id="FNSN01000003">
    <property type="protein sequence ID" value="SEC15358.1"/>
    <property type="molecule type" value="Genomic_DNA"/>
</dbReference>
<dbReference type="SUPFAM" id="SSF50118">
    <property type="entry name" value="Cell growth inhibitor/plasmid maintenance toxic component"/>
    <property type="match status" value="1"/>
</dbReference>
<evidence type="ECO:0000313" key="3">
    <source>
        <dbReference type="EMBL" id="SEC15358.1"/>
    </source>
</evidence>
<evidence type="ECO:0000256" key="2">
    <source>
        <dbReference type="ARBA" id="ARBA00022649"/>
    </source>
</evidence>
<reference evidence="3 4" key="1">
    <citation type="submission" date="2016-10" db="EMBL/GenBank/DDBJ databases">
        <authorList>
            <person name="de Groot N.N."/>
        </authorList>
    </citation>
    <scope>NUCLEOTIDE SEQUENCE [LARGE SCALE GENOMIC DNA]</scope>
    <source>
        <strain evidence="3 4">DSM 10495</strain>
    </source>
</reference>
<protein>
    <submittedName>
        <fullName evidence="3">PemK-like, MazF-like toxin of type II toxin-antitoxin system</fullName>
    </submittedName>
</protein>
<evidence type="ECO:0000313" key="4">
    <source>
        <dbReference type="Proteomes" id="UP000182652"/>
    </source>
</evidence>
<dbReference type="InterPro" id="IPR003477">
    <property type="entry name" value="PemK-like"/>
</dbReference>
<dbReference type="AlphaFoldDB" id="A0A1H4Q745"/>
<dbReference type="Gene3D" id="2.30.30.110">
    <property type="match status" value="1"/>
</dbReference>
<sequence>MAGLFSRILRFLGAKPRRTPRVGRGAAGTYPGDFTGVVAVRYSPRADGRADPGEIVWTWVPYEEDHRQGKDRPVLLVGEDGPWLLGLMLTSKDRNNGAHRDAAYVDIGSGPWDREGRPSEVKVNRVVRVDPAAIRREGAVLDRRRFSQVSEGLRRAGH</sequence>
<dbReference type="Proteomes" id="UP000182652">
    <property type="component" value="Unassembled WGS sequence"/>
</dbReference>
<organism evidence="3 4">
    <name type="scientific">Arthrobacter woluwensis</name>
    <dbReference type="NCBI Taxonomy" id="156980"/>
    <lineage>
        <taxon>Bacteria</taxon>
        <taxon>Bacillati</taxon>
        <taxon>Actinomycetota</taxon>
        <taxon>Actinomycetes</taxon>
        <taxon>Micrococcales</taxon>
        <taxon>Micrococcaceae</taxon>
        <taxon>Arthrobacter</taxon>
    </lineage>
</organism>
<accession>A0A1H4Q745</accession>
<proteinExistence type="inferred from homology"/>
<dbReference type="RefSeq" id="WP_066212613.1">
    <property type="nucleotide sequence ID" value="NZ_FNSN01000003.1"/>
</dbReference>
<evidence type="ECO:0000256" key="1">
    <source>
        <dbReference type="ARBA" id="ARBA00007521"/>
    </source>
</evidence>
<keyword evidence="2" id="KW-1277">Toxin-antitoxin system</keyword>
<dbReference type="Pfam" id="PF02452">
    <property type="entry name" value="PemK_toxin"/>
    <property type="match status" value="1"/>
</dbReference>